<evidence type="ECO:0000256" key="1">
    <source>
        <dbReference type="SAM" id="MobiDB-lite"/>
    </source>
</evidence>
<reference evidence="2" key="1">
    <citation type="submission" date="2009-02" db="EMBL/GenBank/DDBJ databases">
        <title>The Genome Sequence of Ajellomyces capsulatus strain G186AR.</title>
        <authorList>
            <consortium name="The Broad Institute Genome Sequencing Platform"/>
            <person name="Champion M."/>
            <person name="Cuomo C."/>
            <person name="Ma L.-J."/>
            <person name="Henn M.R."/>
            <person name="Sil A."/>
            <person name="Goldman B."/>
            <person name="Young S.K."/>
            <person name="Kodira C.D."/>
            <person name="Zeng Q."/>
            <person name="Koehrsen M."/>
            <person name="Alvarado L."/>
            <person name="Berlin A."/>
            <person name="Borenstein D."/>
            <person name="Chen Z."/>
            <person name="Engels R."/>
            <person name="Freedman E."/>
            <person name="Gellesch M."/>
            <person name="Goldberg J."/>
            <person name="Griggs A."/>
            <person name="Gujja S."/>
            <person name="Heiman D."/>
            <person name="Hepburn T."/>
            <person name="Howarth C."/>
            <person name="Jen D."/>
            <person name="Larson L."/>
            <person name="Lewis B."/>
            <person name="Mehta T."/>
            <person name="Park D."/>
            <person name="Pearson M."/>
            <person name="Roberts A."/>
            <person name="Saif S."/>
            <person name="Shea T."/>
            <person name="Shenoy N."/>
            <person name="Sisk P."/>
            <person name="Stolte C."/>
            <person name="Sykes S."/>
            <person name="Walk T."/>
            <person name="White J."/>
            <person name="Yandava C."/>
            <person name="Klein B."/>
            <person name="McEwen J.G."/>
            <person name="Puccia R."/>
            <person name="Goldman G.H."/>
            <person name="Felipe M.S."/>
            <person name="Nino-Vega G."/>
            <person name="San-Blas G."/>
            <person name="Taylor J."/>
            <person name="Mendoza L."/>
            <person name="Galagan J."/>
            <person name="Nusbaum C."/>
            <person name="Birren B."/>
        </authorList>
    </citation>
    <scope>NUCLEOTIDE SEQUENCE</scope>
    <source>
        <strain evidence="2">G186AR</strain>
    </source>
</reference>
<keyword evidence="3" id="KW-1185">Reference proteome</keyword>
<dbReference type="HOGENOM" id="CLU_2096173_0_0_1"/>
<sequence>MFIRRNLGVDTNGLAPALIRVDQPPREFSVVGSIGCCRMIITVILPGDTGDTLLNDDDDDNEDNDEDSEEEELAQGLGIKSFACFVDKRLPPSVFFFAFLYLSSLLAATESLPPQG</sequence>
<dbReference type="RefSeq" id="XP_045287603.1">
    <property type="nucleotide sequence ID" value="XM_045431050.1"/>
</dbReference>
<evidence type="ECO:0000313" key="3">
    <source>
        <dbReference type="Proteomes" id="UP000001631"/>
    </source>
</evidence>
<proteinExistence type="predicted"/>
<dbReference type="Proteomes" id="UP000001631">
    <property type="component" value="Unassembled WGS sequence"/>
</dbReference>
<protein>
    <submittedName>
        <fullName evidence="2">Uncharacterized protein</fullName>
    </submittedName>
</protein>
<evidence type="ECO:0000313" key="2">
    <source>
        <dbReference type="EMBL" id="EEH07122.1"/>
    </source>
</evidence>
<dbReference type="InParanoid" id="C0NMM4"/>
<dbReference type="EMBL" id="GG663367">
    <property type="protein sequence ID" value="EEH07122.1"/>
    <property type="molecule type" value="Genomic_DNA"/>
</dbReference>
<dbReference type="AlphaFoldDB" id="C0NMM4"/>
<name>C0NMM4_AJECG</name>
<feature type="region of interest" description="Disordered" evidence="1">
    <location>
        <begin position="47"/>
        <end position="72"/>
    </location>
</feature>
<feature type="compositionally biased region" description="Acidic residues" evidence="1">
    <location>
        <begin position="54"/>
        <end position="72"/>
    </location>
</feature>
<accession>C0NMM4</accession>
<dbReference type="GeneID" id="69037017"/>
<gene>
    <name evidence="2" type="ORF">HCBG_04001</name>
</gene>
<organism evidence="2 3">
    <name type="scientific">Ajellomyces capsulatus (strain G186AR / H82 / ATCC MYA-2454 / RMSCC 2432)</name>
    <name type="common">Darling's disease fungus</name>
    <name type="synonym">Histoplasma capsulatum</name>
    <dbReference type="NCBI Taxonomy" id="447093"/>
    <lineage>
        <taxon>Eukaryota</taxon>
        <taxon>Fungi</taxon>
        <taxon>Dikarya</taxon>
        <taxon>Ascomycota</taxon>
        <taxon>Pezizomycotina</taxon>
        <taxon>Eurotiomycetes</taxon>
        <taxon>Eurotiomycetidae</taxon>
        <taxon>Onygenales</taxon>
        <taxon>Ajellomycetaceae</taxon>
        <taxon>Histoplasma</taxon>
    </lineage>
</organism>